<dbReference type="Gene3D" id="3.40.50.720">
    <property type="entry name" value="NAD(P)-binding Rossmann-like Domain"/>
    <property type="match status" value="1"/>
</dbReference>
<gene>
    <name evidence="2" type="ORF">I206_00848</name>
</gene>
<sequence length="207" mass="23442">MLHETYPWSMYRGLWSKLPPAPKGDYLKVKIVVITGANSGVGLEATKQLANASPEQLILAIRKIEQGEKFLKDLQKIYPNLKGKVISLDLSDIENIKKFVLNIKKESNRIDLLINNAGINPNFEDGPYITTKDGYERTFQVNVLSPFLTTILLLPLLKNSNDPKVLYSGSDTHNIAPSNRIQNAIENDKSIIKSYNDEKTYYNPTRY</sequence>
<evidence type="ECO:0000256" key="1">
    <source>
        <dbReference type="ARBA" id="ARBA00023002"/>
    </source>
</evidence>
<evidence type="ECO:0008006" key="3">
    <source>
        <dbReference type="Google" id="ProtNLM"/>
    </source>
</evidence>
<dbReference type="GO" id="GO:0016491">
    <property type="term" value="F:oxidoreductase activity"/>
    <property type="evidence" value="ECO:0007669"/>
    <property type="project" value="UniProtKB-KW"/>
</dbReference>
<dbReference type="PANTHER" id="PTHR43157">
    <property type="entry name" value="PHOSPHATIDYLINOSITOL-GLYCAN BIOSYNTHESIS CLASS F PROTEIN-RELATED"/>
    <property type="match status" value="1"/>
</dbReference>
<dbReference type="SUPFAM" id="SSF51735">
    <property type="entry name" value="NAD(P)-binding Rossmann-fold domains"/>
    <property type="match status" value="1"/>
</dbReference>
<dbReference type="RefSeq" id="XP_019014762.2">
    <property type="nucleotide sequence ID" value="XM_019152624.2"/>
</dbReference>
<dbReference type="STRING" id="1296096.A0A1B9IDF4"/>
<accession>A0A1B9IDF4</accession>
<proteinExistence type="predicted"/>
<keyword evidence="1" id="KW-0560">Oxidoreductase</keyword>
<dbReference type="OrthoDB" id="542013at2759"/>
<evidence type="ECO:0000313" key="2">
    <source>
        <dbReference type="EMBL" id="OCF53543.1"/>
    </source>
</evidence>
<dbReference type="InterPro" id="IPR002347">
    <property type="entry name" value="SDR_fam"/>
</dbReference>
<dbReference type="InterPro" id="IPR036291">
    <property type="entry name" value="NAD(P)-bd_dom_sf"/>
</dbReference>
<reference evidence="2" key="2">
    <citation type="submission" date="2016-07" db="EMBL/GenBank/DDBJ databases">
        <title>Evolution of pathogenesis and genome organization in the Tremellales.</title>
        <authorList>
            <person name="Cuomo C."/>
            <person name="Litvintseva A."/>
            <person name="Heitman J."/>
            <person name="Chen Y."/>
            <person name="Sun S."/>
            <person name="Springer D."/>
            <person name="Dromer F."/>
            <person name="Young S."/>
            <person name="Zeng Q."/>
            <person name="Chapman S."/>
            <person name="Gujja S."/>
            <person name="Saif S."/>
            <person name="Birren B."/>
        </authorList>
    </citation>
    <scope>NUCLEOTIDE SEQUENCE</scope>
    <source>
        <strain evidence="2">CBS 10737</strain>
    </source>
</reference>
<dbReference type="Pfam" id="PF00106">
    <property type="entry name" value="adh_short"/>
    <property type="match status" value="1"/>
</dbReference>
<dbReference type="PRINTS" id="PR00081">
    <property type="entry name" value="GDHRDH"/>
</dbReference>
<dbReference type="KEGG" id="kpin:30169217"/>
<dbReference type="PANTHER" id="PTHR43157:SF31">
    <property type="entry name" value="PHOSPHATIDYLINOSITOL-GLYCAN BIOSYNTHESIS CLASS F PROTEIN"/>
    <property type="match status" value="1"/>
</dbReference>
<protein>
    <recommendedName>
        <fullName evidence="3">NAD(P)-binding protein</fullName>
    </recommendedName>
</protein>
<dbReference type="AlphaFoldDB" id="A0A1B9IDF4"/>
<name>A0A1B9IDF4_9TREE</name>
<organism evidence="2">
    <name type="scientific">Kwoniella pini CBS 10737</name>
    <dbReference type="NCBI Taxonomy" id="1296096"/>
    <lineage>
        <taxon>Eukaryota</taxon>
        <taxon>Fungi</taxon>
        <taxon>Dikarya</taxon>
        <taxon>Basidiomycota</taxon>
        <taxon>Agaricomycotina</taxon>
        <taxon>Tremellomycetes</taxon>
        <taxon>Tremellales</taxon>
        <taxon>Cryptococcaceae</taxon>
        <taxon>Kwoniella</taxon>
    </lineage>
</organism>
<dbReference type="EMBL" id="KI894007">
    <property type="protein sequence ID" value="OCF53543.1"/>
    <property type="molecule type" value="Genomic_DNA"/>
</dbReference>
<dbReference type="GeneID" id="30169217"/>
<reference evidence="2" key="1">
    <citation type="submission" date="2013-07" db="EMBL/GenBank/DDBJ databases">
        <title>The Genome Sequence of Cryptococcus pinus CBS10737.</title>
        <authorList>
            <consortium name="The Broad Institute Genome Sequencing Platform"/>
            <person name="Cuomo C."/>
            <person name="Litvintseva A."/>
            <person name="Chen Y."/>
            <person name="Heitman J."/>
            <person name="Sun S."/>
            <person name="Springer D."/>
            <person name="Dromer F."/>
            <person name="Young S.K."/>
            <person name="Zeng Q."/>
            <person name="Gargeya S."/>
            <person name="Fitzgerald M."/>
            <person name="Abouelleil A."/>
            <person name="Alvarado L."/>
            <person name="Berlin A.M."/>
            <person name="Chapman S.B."/>
            <person name="Dewar J."/>
            <person name="Goldberg J."/>
            <person name="Griggs A."/>
            <person name="Gujja S."/>
            <person name="Hansen M."/>
            <person name="Howarth C."/>
            <person name="Imamovic A."/>
            <person name="Larimer J."/>
            <person name="McCowan C."/>
            <person name="Murphy C."/>
            <person name="Pearson M."/>
            <person name="Priest M."/>
            <person name="Roberts A."/>
            <person name="Saif S."/>
            <person name="Shea T."/>
            <person name="Sykes S."/>
            <person name="Wortman J."/>
            <person name="Nusbaum C."/>
            <person name="Birren B."/>
        </authorList>
    </citation>
    <scope>NUCLEOTIDE SEQUENCE [LARGE SCALE GENOMIC DNA]</scope>
    <source>
        <strain evidence="2">CBS 10737</strain>
    </source>
</reference>